<dbReference type="Proteomes" id="UP000814140">
    <property type="component" value="Unassembled WGS sequence"/>
</dbReference>
<sequence>MSSPDPSLDEKHPGGPATYDKGYVEEAGAPSAPPALKRQLKNRHVAMISIGGVIGTGLFLGSANALRHGGPVGLLLGYSIVGSICYAVMISLGEMVAYLPIPGGHIMLAERFVDPAFSFTLGWNYWYNWIIVLPAELSAASVLIDFWDKDTNLNALWVTICLIVVVAINSMGAGAYGEAEFVFASIKVITITGLIILGIVLDLGGGPDHDRLGFRFWKHPGPFVQFDGIAGAKGRFLGWWAVMTQAAFSFIGTEIVAIAAGEAKNPRRNLPKAIRRVYIRILLFYIGGVTIIGLLVPSNDPGLALGSGTAAASPFVIAIKRSGIHALPHIINACLLTSAWSAASSDLYTSSRALYGLAIAGNAPRIFKKTLKNGLPYVSLIVCSSFALLAYMGVHSGSGKVFNWFANMTSIAGLMTWFGISFTYLRFYYGTKAQGIDRKTLPFSSVLQPYAAYYAAISCIVICFFSGWSVFLKGEWVTSDFVTNYLPLVLFPLFYIGAKLWTRAPLIKASEMDFQSGLAEIEADTYDEPPPKNKVEAFWQWLLVVDTFIIGHTVSSTIYNEKSWAYPL</sequence>
<proteinExistence type="predicted"/>
<comment type="caution">
    <text evidence="1">The sequence shown here is derived from an EMBL/GenBank/DDBJ whole genome shotgun (WGS) entry which is preliminary data.</text>
</comment>
<gene>
    <name evidence="1" type="ORF">BV25DRAFT_1911587</name>
</gene>
<evidence type="ECO:0000313" key="1">
    <source>
        <dbReference type="EMBL" id="KAI0067702.1"/>
    </source>
</evidence>
<protein>
    <submittedName>
        <fullName evidence="1">Amino acid permease</fullName>
    </submittedName>
</protein>
<evidence type="ECO:0000313" key="2">
    <source>
        <dbReference type="Proteomes" id="UP000814140"/>
    </source>
</evidence>
<reference evidence="1" key="2">
    <citation type="journal article" date="2022" name="New Phytol.">
        <title>Evolutionary transition to the ectomycorrhizal habit in the genomes of a hyperdiverse lineage of mushroom-forming fungi.</title>
        <authorList>
            <person name="Looney B."/>
            <person name="Miyauchi S."/>
            <person name="Morin E."/>
            <person name="Drula E."/>
            <person name="Courty P.E."/>
            <person name="Kohler A."/>
            <person name="Kuo A."/>
            <person name="LaButti K."/>
            <person name="Pangilinan J."/>
            <person name="Lipzen A."/>
            <person name="Riley R."/>
            <person name="Andreopoulos W."/>
            <person name="He G."/>
            <person name="Johnson J."/>
            <person name="Nolan M."/>
            <person name="Tritt A."/>
            <person name="Barry K.W."/>
            <person name="Grigoriev I.V."/>
            <person name="Nagy L.G."/>
            <person name="Hibbett D."/>
            <person name="Henrissat B."/>
            <person name="Matheny P.B."/>
            <person name="Labbe J."/>
            <person name="Martin F.M."/>
        </authorList>
    </citation>
    <scope>NUCLEOTIDE SEQUENCE</scope>
    <source>
        <strain evidence="1">HHB10654</strain>
    </source>
</reference>
<name>A0ACB8TH13_9AGAM</name>
<reference evidence="1" key="1">
    <citation type="submission" date="2021-03" db="EMBL/GenBank/DDBJ databases">
        <authorList>
            <consortium name="DOE Joint Genome Institute"/>
            <person name="Ahrendt S."/>
            <person name="Looney B.P."/>
            <person name="Miyauchi S."/>
            <person name="Morin E."/>
            <person name="Drula E."/>
            <person name="Courty P.E."/>
            <person name="Chicoki N."/>
            <person name="Fauchery L."/>
            <person name="Kohler A."/>
            <person name="Kuo A."/>
            <person name="Labutti K."/>
            <person name="Pangilinan J."/>
            <person name="Lipzen A."/>
            <person name="Riley R."/>
            <person name="Andreopoulos W."/>
            <person name="He G."/>
            <person name="Johnson J."/>
            <person name="Barry K.W."/>
            <person name="Grigoriev I.V."/>
            <person name="Nagy L."/>
            <person name="Hibbett D."/>
            <person name="Henrissat B."/>
            <person name="Matheny P.B."/>
            <person name="Labbe J."/>
            <person name="Martin F."/>
        </authorList>
    </citation>
    <scope>NUCLEOTIDE SEQUENCE</scope>
    <source>
        <strain evidence="1">HHB10654</strain>
    </source>
</reference>
<keyword evidence="2" id="KW-1185">Reference proteome</keyword>
<dbReference type="EMBL" id="MU277189">
    <property type="protein sequence ID" value="KAI0067702.1"/>
    <property type="molecule type" value="Genomic_DNA"/>
</dbReference>
<accession>A0ACB8TH13</accession>
<organism evidence="1 2">
    <name type="scientific">Artomyces pyxidatus</name>
    <dbReference type="NCBI Taxonomy" id="48021"/>
    <lineage>
        <taxon>Eukaryota</taxon>
        <taxon>Fungi</taxon>
        <taxon>Dikarya</taxon>
        <taxon>Basidiomycota</taxon>
        <taxon>Agaricomycotina</taxon>
        <taxon>Agaricomycetes</taxon>
        <taxon>Russulales</taxon>
        <taxon>Auriscalpiaceae</taxon>
        <taxon>Artomyces</taxon>
    </lineage>
</organism>